<reference evidence="1" key="1">
    <citation type="submission" date="2017-07" db="EMBL/GenBank/DDBJ databases">
        <title>Taro Niue Genome Assembly and Annotation.</title>
        <authorList>
            <person name="Atibalentja N."/>
            <person name="Keating K."/>
            <person name="Fields C.J."/>
        </authorList>
    </citation>
    <scope>NUCLEOTIDE SEQUENCE</scope>
    <source>
        <strain evidence="1">Niue_2</strain>
        <tissue evidence="1">Leaf</tissue>
    </source>
</reference>
<dbReference type="Proteomes" id="UP000652761">
    <property type="component" value="Unassembled WGS sequence"/>
</dbReference>
<dbReference type="OrthoDB" id="583642at2759"/>
<keyword evidence="2" id="KW-1185">Reference proteome</keyword>
<evidence type="ECO:0000313" key="1">
    <source>
        <dbReference type="EMBL" id="MQL90391.1"/>
    </source>
</evidence>
<comment type="caution">
    <text evidence="1">The sequence shown here is derived from an EMBL/GenBank/DDBJ whole genome shotgun (WGS) entry which is preliminary data.</text>
</comment>
<dbReference type="PANTHER" id="PTHR33527">
    <property type="entry name" value="OS07G0274300 PROTEIN"/>
    <property type="match status" value="1"/>
</dbReference>
<organism evidence="1 2">
    <name type="scientific">Colocasia esculenta</name>
    <name type="common">Wild taro</name>
    <name type="synonym">Arum esculentum</name>
    <dbReference type="NCBI Taxonomy" id="4460"/>
    <lineage>
        <taxon>Eukaryota</taxon>
        <taxon>Viridiplantae</taxon>
        <taxon>Streptophyta</taxon>
        <taxon>Embryophyta</taxon>
        <taxon>Tracheophyta</taxon>
        <taxon>Spermatophyta</taxon>
        <taxon>Magnoliopsida</taxon>
        <taxon>Liliopsida</taxon>
        <taxon>Araceae</taxon>
        <taxon>Aroideae</taxon>
        <taxon>Colocasieae</taxon>
        <taxon>Colocasia</taxon>
    </lineage>
</organism>
<gene>
    <name evidence="1" type="ORF">Taro_022984</name>
</gene>
<sequence length="257" mass="28944">MADATVHNVLRFHRLEGKVYEKVLSMGKEPADAKHLVALWMWLEQLGFDDMVRRVKSSPREASLRLLREAEAILDCLRQGSPPPARGTAALTQTTQSAKDAPNLRFFFVHRDVAIRSMVSVLDGVGRVIFDDALIRAASDADAGLPVDKKLRNELEAPYESRVEPTPEGRRSMFLTFPPGQPLPSEVITDYFTGRWGVCVEKMEMVQPPKYGRVVFNSPSLLPLLLIDEQFAEFEMVQGMRMWGRRCSPLIDGALNF</sequence>
<dbReference type="AlphaFoldDB" id="A0A843V2Q6"/>
<name>A0A843V2Q6_COLES</name>
<evidence type="ECO:0000313" key="2">
    <source>
        <dbReference type="Proteomes" id="UP000652761"/>
    </source>
</evidence>
<accession>A0A843V2Q6</accession>
<dbReference type="EMBL" id="NMUH01001237">
    <property type="protein sequence ID" value="MQL90391.1"/>
    <property type="molecule type" value="Genomic_DNA"/>
</dbReference>
<proteinExistence type="predicted"/>
<dbReference type="PANTHER" id="PTHR33527:SF21">
    <property type="entry name" value="OS10G0182800 PROTEIN"/>
    <property type="match status" value="1"/>
</dbReference>
<dbReference type="SMR" id="A0A843V2Q6"/>
<protein>
    <submittedName>
        <fullName evidence="1">Uncharacterized protein</fullName>
    </submittedName>
</protein>